<dbReference type="RefSeq" id="WP_155613092.1">
    <property type="nucleotide sequence ID" value="NZ_WNZW01000015.1"/>
</dbReference>
<dbReference type="GO" id="GO:0008270">
    <property type="term" value="F:zinc ion binding"/>
    <property type="evidence" value="ECO:0007669"/>
    <property type="project" value="InterPro"/>
</dbReference>
<evidence type="ECO:0000313" key="2">
    <source>
        <dbReference type="EMBL" id="MUG47720.1"/>
    </source>
</evidence>
<dbReference type="PANTHER" id="PTHR11695:SF648">
    <property type="entry name" value="ZINC-BINDING OXIDOREDUCTASE"/>
    <property type="match status" value="1"/>
</dbReference>
<feature type="domain" description="Enoyl reductase (ER)" evidence="1">
    <location>
        <begin position="10"/>
        <end position="319"/>
    </location>
</feature>
<dbReference type="Pfam" id="PF13602">
    <property type="entry name" value="ADH_zinc_N_2"/>
    <property type="match status" value="1"/>
</dbReference>
<dbReference type="SUPFAM" id="SSF50129">
    <property type="entry name" value="GroES-like"/>
    <property type="match status" value="1"/>
</dbReference>
<organism evidence="2 3">
    <name type="scientific">Paenibacillus woosongensis</name>
    <dbReference type="NCBI Taxonomy" id="307580"/>
    <lineage>
        <taxon>Bacteria</taxon>
        <taxon>Bacillati</taxon>
        <taxon>Bacillota</taxon>
        <taxon>Bacilli</taxon>
        <taxon>Bacillales</taxon>
        <taxon>Paenibacillaceae</taxon>
        <taxon>Paenibacillus</taxon>
    </lineage>
</organism>
<evidence type="ECO:0000259" key="1">
    <source>
        <dbReference type="SMART" id="SM00829"/>
    </source>
</evidence>
<dbReference type="InterPro" id="IPR050700">
    <property type="entry name" value="YIM1/Zinc_Alcohol_DH_Fams"/>
</dbReference>
<dbReference type="InterPro" id="IPR013154">
    <property type="entry name" value="ADH-like_N"/>
</dbReference>
<dbReference type="Gene3D" id="3.40.50.720">
    <property type="entry name" value="NAD(P)-binding Rossmann-like Domain"/>
    <property type="match status" value="1"/>
</dbReference>
<reference evidence="2 3" key="1">
    <citation type="submission" date="2019-11" db="EMBL/GenBank/DDBJ databases">
        <title>Draft genome sequences of five Paenibacillus species of dairy origin.</title>
        <authorList>
            <person name="Olajide A.M."/>
            <person name="Chen S."/>
            <person name="Lapointe G."/>
        </authorList>
    </citation>
    <scope>NUCLEOTIDE SEQUENCE [LARGE SCALE GENOMIC DNA]</scope>
    <source>
        <strain evidence="2 3">12CR55</strain>
    </source>
</reference>
<gene>
    <name evidence="2" type="ORF">GNP95_22485</name>
</gene>
<dbReference type="InterPro" id="IPR036291">
    <property type="entry name" value="NAD(P)-bd_dom_sf"/>
</dbReference>
<dbReference type="InterPro" id="IPR002364">
    <property type="entry name" value="Quin_OxRdtase/zeta-crystal_CS"/>
</dbReference>
<dbReference type="GO" id="GO:0016491">
    <property type="term" value="F:oxidoreductase activity"/>
    <property type="evidence" value="ECO:0007669"/>
    <property type="project" value="InterPro"/>
</dbReference>
<dbReference type="SMART" id="SM00829">
    <property type="entry name" value="PKS_ER"/>
    <property type="match status" value="1"/>
</dbReference>
<dbReference type="SUPFAM" id="SSF51735">
    <property type="entry name" value="NAD(P)-binding Rossmann-fold domains"/>
    <property type="match status" value="1"/>
</dbReference>
<dbReference type="EMBL" id="WNZW01000015">
    <property type="protein sequence ID" value="MUG47720.1"/>
    <property type="molecule type" value="Genomic_DNA"/>
</dbReference>
<dbReference type="AlphaFoldDB" id="A0A7X2Z571"/>
<dbReference type="PROSITE" id="PS01162">
    <property type="entry name" value="QOR_ZETA_CRYSTAL"/>
    <property type="match status" value="1"/>
</dbReference>
<dbReference type="Proteomes" id="UP000447876">
    <property type="component" value="Unassembled WGS sequence"/>
</dbReference>
<accession>A0A7X2Z571</accession>
<comment type="caution">
    <text evidence="2">The sequence shown here is derived from an EMBL/GenBank/DDBJ whole genome shotgun (WGS) entry which is preliminary data.</text>
</comment>
<dbReference type="OrthoDB" id="9792162at2"/>
<protein>
    <submittedName>
        <fullName evidence="2">Zinc-binding dehydrogenase</fullName>
    </submittedName>
</protein>
<evidence type="ECO:0000313" key="3">
    <source>
        <dbReference type="Proteomes" id="UP000447876"/>
    </source>
</evidence>
<dbReference type="Pfam" id="PF08240">
    <property type="entry name" value="ADH_N"/>
    <property type="match status" value="1"/>
</dbReference>
<proteinExistence type="predicted"/>
<dbReference type="CDD" id="cd08267">
    <property type="entry name" value="MDR1"/>
    <property type="match status" value="1"/>
</dbReference>
<dbReference type="PANTHER" id="PTHR11695">
    <property type="entry name" value="ALCOHOL DEHYDROGENASE RELATED"/>
    <property type="match status" value="1"/>
</dbReference>
<sequence length="321" mass="34906">MKAIVQAQYGPPEVLQLKNVEKPTALANQVLIKVRATSLNKGNIVLLRGKPFLARLAFGLTKPKFAVQGGDMAGVVEAVGKDVQHFKAGDEVYGDMSAFGWGAFAEYVTVPETGIVLKPRNLSFEEAAAVPMAGLTGLQGLKKGNIKRGDKVLISGASGGVGTFAVQIAKAYGAFVTAICSTRNVELAHSLGADEVIDYTQEDITDHEEQYDLIIAVNGYYPLSVYKRALRPNGRYVMVGGSDKQLNEAMFFAPWLSMTGNKKMTTLLQRANQTDLEELKKWIEEGKVKPVIDASYPLHDIQQAFRYLEEGHAKGKVVISV</sequence>
<dbReference type="InterPro" id="IPR020843">
    <property type="entry name" value="ER"/>
</dbReference>
<name>A0A7X2Z571_9BACL</name>
<dbReference type="InterPro" id="IPR011032">
    <property type="entry name" value="GroES-like_sf"/>
</dbReference>
<dbReference type="Gene3D" id="3.90.180.10">
    <property type="entry name" value="Medium-chain alcohol dehydrogenases, catalytic domain"/>
    <property type="match status" value="1"/>
</dbReference>